<organism evidence="2 3">
    <name type="scientific">Polyporus arcularius HHB13444</name>
    <dbReference type="NCBI Taxonomy" id="1314778"/>
    <lineage>
        <taxon>Eukaryota</taxon>
        <taxon>Fungi</taxon>
        <taxon>Dikarya</taxon>
        <taxon>Basidiomycota</taxon>
        <taxon>Agaricomycotina</taxon>
        <taxon>Agaricomycetes</taxon>
        <taxon>Polyporales</taxon>
        <taxon>Polyporaceae</taxon>
        <taxon>Polyporus</taxon>
    </lineage>
</organism>
<dbReference type="PANTHER" id="PTHR13271">
    <property type="entry name" value="UNCHARACTERIZED PUTATIVE METHYLTRANSFERASE"/>
    <property type="match status" value="1"/>
</dbReference>
<dbReference type="Gene3D" id="3.90.1410.10">
    <property type="entry name" value="set domain protein methyltransferase, domain 1"/>
    <property type="match status" value="1"/>
</dbReference>
<name>A0A5C3P240_9APHY</name>
<evidence type="ECO:0000313" key="3">
    <source>
        <dbReference type="Proteomes" id="UP000308197"/>
    </source>
</evidence>
<dbReference type="CDD" id="cd10527">
    <property type="entry name" value="SET_LSMT"/>
    <property type="match status" value="1"/>
</dbReference>
<dbReference type="PANTHER" id="PTHR13271:SF34">
    <property type="entry name" value="N-LYSINE METHYLTRANSFERASE SETD6"/>
    <property type="match status" value="1"/>
</dbReference>
<reference evidence="2 3" key="1">
    <citation type="journal article" date="2019" name="Nat. Ecol. Evol.">
        <title>Megaphylogeny resolves global patterns of mushroom evolution.</title>
        <authorList>
            <person name="Varga T."/>
            <person name="Krizsan K."/>
            <person name="Foldi C."/>
            <person name="Dima B."/>
            <person name="Sanchez-Garcia M."/>
            <person name="Sanchez-Ramirez S."/>
            <person name="Szollosi G.J."/>
            <person name="Szarkandi J.G."/>
            <person name="Papp V."/>
            <person name="Albert L."/>
            <person name="Andreopoulos W."/>
            <person name="Angelini C."/>
            <person name="Antonin V."/>
            <person name="Barry K.W."/>
            <person name="Bougher N.L."/>
            <person name="Buchanan P."/>
            <person name="Buyck B."/>
            <person name="Bense V."/>
            <person name="Catcheside P."/>
            <person name="Chovatia M."/>
            <person name="Cooper J."/>
            <person name="Damon W."/>
            <person name="Desjardin D."/>
            <person name="Finy P."/>
            <person name="Geml J."/>
            <person name="Haridas S."/>
            <person name="Hughes K."/>
            <person name="Justo A."/>
            <person name="Karasinski D."/>
            <person name="Kautmanova I."/>
            <person name="Kiss B."/>
            <person name="Kocsube S."/>
            <person name="Kotiranta H."/>
            <person name="LaButti K.M."/>
            <person name="Lechner B.E."/>
            <person name="Liimatainen K."/>
            <person name="Lipzen A."/>
            <person name="Lukacs Z."/>
            <person name="Mihaltcheva S."/>
            <person name="Morgado L.N."/>
            <person name="Niskanen T."/>
            <person name="Noordeloos M.E."/>
            <person name="Ohm R.A."/>
            <person name="Ortiz-Santana B."/>
            <person name="Ovrebo C."/>
            <person name="Racz N."/>
            <person name="Riley R."/>
            <person name="Savchenko A."/>
            <person name="Shiryaev A."/>
            <person name="Soop K."/>
            <person name="Spirin V."/>
            <person name="Szebenyi C."/>
            <person name="Tomsovsky M."/>
            <person name="Tulloss R.E."/>
            <person name="Uehling J."/>
            <person name="Grigoriev I.V."/>
            <person name="Vagvolgyi C."/>
            <person name="Papp T."/>
            <person name="Martin F.M."/>
            <person name="Miettinen O."/>
            <person name="Hibbett D.S."/>
            <person name="Nagy L.G."/>
        </authorList>
    </citation>
    <scope>NUCLEOTIDE SEQUENCE [LARGE SCALE GENOMIC DNA]</scope>
    <source>
        <strain evidence="2 3">HHB13444</strain>
    </source>
</reference>
<dbReference type="SUPFAM" id="SSF82199">
    <property type="entry name" value="SET domain"/>
    <property type="match status" value="1"/>
</dbReference>
<accession>A0A5C3P240</accession>
<evidence type="ECO:0000259" key="1">
    <source>
        <dbReference type="PROSITE" id="PS50280"/>
    </source>
</evidence>
<keyword evidence="3" id="KW-1185">Reference proteome</keyword>
<dbReference type="InterPro" id="IPR046341">
    <property type="entry name" value="SET_dom_sf"/>
</dbReference>
<dbReference type="FunCoup" id="A0A5C3P240">
    <property type="interactions" value="179"/>
</dbReference>
<dbReference type="InterPro" id="IPR001214">
    <property type="entry name" value="SET_dom"/>
</dbReference>
<dbReference type="STRING" id="1314778.A0A5C3P240"/>
<dbReference type="Proteomes" id="UP000308197">
    <property type="component" value="Unassembled WGS sequence"/>
</dbReference>
<dbReference type="GO" id="GO:0005634">
    <property type="term" value="C:nucleus"/>
    <property type="evidence" value="ECO:0007669"/>
    <property type="project" value="TreeGrafter"/>
</dbReference>
<dbReference type="EMBL" id="ML211438">
    <property type="protein sequence ID" value="TFK82917.1"/>
    <property type="molecule type" value="Genomic_DNA"/>
</dbReference>
<evidence type="ECO:0000313" key="2">
    <source>
        <dbReference type="EMBL" id="TFK82917.1"/>
    </source>
</evidence>
<dbReference type="AlphaFoldDB" id="A0A5C3P240"/>
<feature type="domain" description="SET" evidence="1">
    <location>
        <begin position="21"/>
        <end position="276"/>
    </location>
</feature>
<dbReference type="PROSITE" id="PS50280">
    <property type="entry name" value="SET"/>
    <property type="match status" value="1"/>
</dbReference>
<gene>
    <name evidence="2" type="ORF">K466DRAFT_499415</name>
</gene>
<proteinExistence type="predicted"/>
<dbReference type="InParanoid" id="A0A5C3P240"/>
<protein>
    <submittedName>
        <fullName evidence="2">SET domain-containing protein</fullName>
    </submittedName>
</protein>
<dbReference type="GO" id="GO:0016279">
    <property type="term" value="F:protein-lysine N-methyltransferase activity"/>
    <property type="evidence" value="ECO:0007669"/>
    <property type="project" value="TreeGrafter"/>
</dbReference>
<dbReference type="InterPro" id="IPR050600">
    <property type="entry name" value="SETD3_SETD6_MTase"/>
</dbReference>
<sequence length="523" mass="57317">MSKRIDRFFRWLSENDIQVDPGISIVQAEAGITVHSTAAFNNFARAVAAIPKSAVLSVRTCTLSEQISWVPYGHGAVLAMSLALYSEILSGAQSRWFDYLQSLPAKIVPIARLWGHPAAFPNGTDAHEACNWIHGTEVQRELQDDDGALLVAEIDDYYKFDVEPLLFSHDLVPSLSGFLHAYSLVCSRAFLVDAYHGLSMVPVADAFNHAQNNHVQLASEYDVCPECGSLAECPHDQEDSIEPSRHEHPAEDVMDTVDMVAVRPIPAGVEIFNTYGAHLGNAALLARYGFVLDGCEADKVTFGWPGSGLVLRNQHEDFVEIFQEVKSGVGPLVDVSSSLYESGDDTKEPSLSVNSDGQASLGLFVWAARNVALDELSSPPQAQSVIRDAISGLLIRTFSVLLQLEIRRNMDSDVDADPITDALQILVKSAGTISDLCRTRLGRAGHPEHRIASSQMLGELLDDLPPEKCKIRYALEYLLNERAILEACATHWEELRDIVGEVSRPGLQDEVSGYLADEMCTSK</sequence>